<dbReference type="Gene3D" id="3.40.50.720">
    <property type="entry name" value="NAD(P)-binding Rossmann-like Domain"/>
    <property type="match status" value="1"/>
</dbReference>
<comment type="caution">
    <text evidence="2">The sequence shown here is derived from an EMBL/GenBank/DDBJ whole genome shotgun (WGS) entry which is preliminary data.</text>
</comment>
<dbReference type="InterPro" id="IPR036291">
    <property type="entry name" value="NAD(P)-bd_dom_sf"/>
</dbReference>
<dbReference type="InterPro" id="IPR013445">
    <property type="entry name" value="CDP_4_6_deHydtase"/>
</dbReference>
<dbReference type="PANTHER" id="PTHR43000">
    <property type="entry name" value="DTDP-D-GLUCOSE 4,6-DEHYDRATASE-RELATED"/>
    <property type="match status" value="1"/>
</dbReference>
<feature type="domain" description="NAD(P)-binding" evidence="1">
    <location>
        <begin position="26"/>
        <end position="338"/>
    </location>
</feature>
<keyword evidence="3" id="KW-1185">Reference proteome</keyword>
<dbReference type="GO" id="GO:0047733">
    <property type="term" value="F:CDP-glucose 4,6-dehydratase activity"/>
    <property type="evidence" value="ECO:0007669"/>
    <property type="project" value="UniProtKB-EC"/>
</dbReference>
<evidence type="ECO:0000313" key="2">
    <source>
        <dbReference type="EMBL" id="MFC7409792.1"/>
    </source>
</evidence>
<dbReference type="Gene3D" id="3.90.25.10">
    <property type="entry name" value="UDP-galactose 4-epimerase, domain 1"/>
    <property type="match status" value="1"/>
</dbReference>
<dbReference type="EMBL" id="JBHTCA010000008">
    <property type="protein sequence ID" value="MFC7409792.1"/>
    <property type="molecule type" value="Genomic_DNA"/>
</dbReference>
<evidence type="ECO:0000259" key="1">
    <source>
        <dbReference type="Pfam" id="PF16363"/>
    </source>
</evidence>
<gene>
    <name evidence="2" type="primary">rfbG</name>
    <name evidence="2" type="ORF">ACFQPB_13045</name>
</gene>
<keyword evidence="2" id="KW-0456">Lyase</keyword>
<dbReference type="InterPro" id="IPR016040">
    <property type="entry name" value="NAD(P)-bd_dom"/>
</dbReference>
<dbReference type="EC" id="4.2.1.45" evidence="2"/>
<sequence length="366" mass="40228">MESLVMSTDAEMAKPDAGFWRGKRVLLTGHTGFKGAWLALWLHRLGAHVTGMALAPSTQPSLFELAGLASSLDHHVLDIREPRAVAELVRNAQPDVVFHLAAQALVRSSYTDPVGTWSANVMGTVHLLDALRQHPGTRVAVLVTTDKVYRNLEWHHPYRECDELGGHDPYSASKAACELAIASYRDAFLGSSGLRVASARAGNVMGGGDWAMDRLLPDAVAAWQQGHVLNIRRPDAIRPWQHVLEPLAGYLCLAQALWDDATLTGPWNFGPHPHERATVRQVVQWASATWQGGGCGVHFDDSEQGPHEAGRLALDTAKAQTLLKLQPRWGLEQAVRRTVRWYQAQHEGGDARQLCLQDLADWEAAE</sequence>
<dbReference type="Pfam" id="PF16363">
    <property type="entry name" value="GDP_Man_Dehyd"/>
    <property type="match status" value="1"/>
</dbReference>
<accession>A0ABW2QNI7</accession>
<dbReference type="SUPFAM" id="SSF51735">
    <property type="entry name" value="NAD(P)-binding Rossmann-fold domains"/>
    <property type="match status" value="1"/>
</dbReference>
<protein>
    <submittedName>
        <fullName evidence="2">CDP-glucose 4,6-dehydratase</fullName>
        <ecNumber evidence="2">4.2.1.45</ecNumber>
    </submittedName>
</protein>
<dbReference type="Proteomes" id="UP001596501">
    <property type="component" value="Unassembled WGS sequence"/>
</dbReference>
<evidence type="ECO:0000313" key="3">
    <source>
        <dbReference type="Proteomes" id="UP001596501"/>
    </source>
</evidence>
<name>A0ABW2QNI7_9BURK</name>
<dbReference type="NCBIfam" id="TIGR02622">
    <property type="entry name" value="CDP_4_6_dhtase"/>
    <property type="match status" value="1"/>
</dbReference>
<organism evidence="2 3">
    <name type="scientific">Hydrogenophaga atypica</name>
    <dbReference type="NCBI Taxonomy" id="249409"/>
    <lineage>
        <taxon>Bacteria</taxon>
        <taxon>Pseudomonadati</taxon>
        <taxon>Pseudomonadota</taxon>
        <taxon>Betaproteobacteria</taxon>
        <taxon>Burkholderiales</taxon>
        <taxon>Comamonadaceae</taxon>
        <taxon>Hydrogenophaga</taxon>
    </lineage>
</organism>
<reference evidence="3" key="1">
    <citation type="journal article" date="2019" name="Int. J. Syst. Evol. Microbiol.">
        <title>The Global Catalogue of Microorganisms (GCM) 10K type strain sequencing project: providing services to taxonomists for standard genome sequencing and annotation.</title>
        <authorList>
            <consortium name="The Broad Institute Genomics Platform"/>
            <consortium name="The Broad Institute Genome Sequencing Center for Infectious Disease"/>
            <person name="Wu L."/>
            <person name="Ma J."/>
        </authorList>
    </citation>
    <scope>NUCLEOTIDE SEQUENCE [LARGE SCALE GENOMIC DNA]</scope>
    <source>
        <strain evidence="3">CGMCC 1.12371</strain>
    </source>
</reference>
<proteinExistence type="predicted"/>